<evidence type="ECO:0008006" key="3">
    <source>
        <dbReference type="Google" id="ProtNLM"/>
    </source>
</evidence>
<dbReference type="EMBL" id="JBJQOH010000004">
    <property type="protein sequence ID" value="KAL3686992.1"/>
    <property type="molecule type" value="Genomic_DNA"/>
</dbReference>
<keyword evidence="2" id="KW-1185">Reference proteome</keyword>
<gene>
    <name evidence="1" type="ORF">R1sor_013301</name>
</gene>
<dbReference type="InterPro" id="IPR023393">
    <property type="entry name" value="START-like_dom_sf"/>
</dbReference>
<dbReference type="SUPFAM" id="SSF55961">
    <property type="entry name" value="Bet v1-like"/>
    <property type="match status" value="1"/>
</dbReference>
<accession>A0ABD3H8T9</accession>
<dbReference type="Proteomes" id="UP001633002">
    <property type="component" value="Unassembled WGS sequence"/>
</dbReference>
<dbReference type="InterPro" id="IPR051213">
    <property type="entry name" value="START_lipid_transfer"/>
</dbReference>
<protein>
    <recommendedName>
        <fullName evidence="3">START domain-containing protein</fullName>
    </recommendedName>
</protein>
<dbReference type="PANTHER" id="PTHR19308">
    <property type="entry name" value="PHOSPHATIDYLCHOLINE TRANSFER PROTEIN"/>
    <property type="match status" value="1"/>
</dbReference>
<name>A0ABD3H8T9_9MARC</name>
<dbReference type="Gene3D" id="3.30.530.20">
    <property type="match status" value="1"/>
</dbReference>
<evidence type="ECO:0000313" key="1">
    <source>
        <dbReference type="EMBL" id="KAL3686992.1"/>
    </source>
</evidence>
<sequence>MTVSYTANRRDPQDGGPTQYLSWTVFENVSTETVRDFYMDNDFGCEWDKTITQHEQLEIDPTTGVESGRTIKKFPLFSKRMRPQLACLGRKGQVVLLTYLEQACEHESVQDVYSSGLRIREGQFST</sequence>
<comment type="caution">
    <text evidence="1">The sequence shown here is derived from an EMBL/GenBank/DDBJ whole genome shotgun (WGS) entry which is preliminary data.</text>
</comment>
<organism evidence="1 2">
    <name type="scientific">Riccia sorocarpa</name>
    <dbReference type="NCBI Taxonomy" id="122646"/>
    <lineage>
        <taxon>Eukaryota</taxon>
        <taxon>Viridiplantae</taxon>
        <taxon>Streptophyta</taxon>
        <taxon>Embryophyta</taxon>
        <taxon>Marchantiophyta</taxon>
        <taxon>Marchantiopsida</taxon>
        <taxon>Marchantiidae</taxon>
        <taxon>Marchantiales</taxon>
        <taxon>Ricciaceae</taxon>
        <taxon>Riccia</taxon>
    </lineage>
</organism>
<evidence type="ECO:0000313" key="2">
    <source>
        <dbReference type="Proteomes" id="UP001633002"/>
    </source>
</evidence>
<dbReference type="AlphaFoldDB" id="A0ABD3H8T9"/>
<proteinExistence type="predicted"/>
<reference evidence="1 2" key="1">
    <citation type="submission" date="2024-09" db="EMBL/GenBank/DDBJ databases">
        <title>Chromosome-scale assembly of Riccia sorocarpa.</title>
        <authorList>
            <person name="Paukszto L."/>
        </authorList>
    </citation>
    <scope>NUCLEOTIDE SEQUENCE [LARGE SCALE GENOMIC DNA]</scope>
    <source>
        <strain evidence="1">LP-2024</strain>
        <tissue evidence="1">Aerial parts of the thallus</tissue>
    </source>
</reference>
<dbReference type="PANTHER" id="PTHR19308:SF13">
    <property type="entry name" value="OS02G0468400 PROTEIN"/>
    <property type="match status" value="1"/>
</dbReference>